<reference evidence="2" key="1">
    <citation type="submission" date="2021-07" db="EMBL/GenBank/DDBJ databases">
        <title>Genome Resource of American Ginseng Black Spot Pathogen Alternaria panax.</title>
        <authorList>
            <person name="Qiu C."/>
            <person name="Wang W."/>
            <person name="Liu Z."/>
        </authorList>
    </citation>
    <scope>NUCLEOTIDE SEQUENCE</scope>
    <source>
        <strain evidence="2">BNCC115425</strain>
    </source>
</reference>
<dbReference type="Proteomes" id="UP001199106">
    <property type="component" value="Unassembled WGS sequence"/>
</dbReference>
<evidence type="ECO:0000313" key="2">
    <source>
        <dbReference type="EMBL" id="KAG9194737.1"/>
    </source>
</evidence>
<accession>A0AAD4NU77</accession>
<organism evidence="2 3">
    <name type="scientific">Alternaria panax</name>
    <dbReference type="NCBI Taxonomy" id="48097"/>
    <lineage>
        <taxon>Eukaryota</taxon>
        <taxon>Fungi</taxon>
        <taxon>Dikarya</taxon>
        <taxon>Ascomycota</taxon>
        <taxon>Pezizomycotina</taxon>
        <taxon>Dothideomycetes</taxon>
        <taxon>Pleosporomycetidae</taxon>
        <taxon>Pleosporales</taxon>
        <taxon>Pleosporineae</taxon>
        <taxon>Pleosporaceae</taxon>
        <taxon>Alternaria</taxon>
        <taxon>Alternaria sect. Panax</taxon>
    </lineage>
</organism>
<keyword evidence="1" id="KW-0175">Coiled coil</keyword>
<dbReference type="AlphaFoldDB" id="A0AAD4NU77"/>
<comment type="caution">
    <text evidence="2">The sequence shown here is derived from an EMBL/GenBank/DDBJ whole genome shotgun (WGS) entry which is preliminary data.</text>
</comment>
<proteinExistence type="predicted"/>
<evidence type="ECO:0000256" key="1">
    <source>
        <dbReference type="SAM" id="Coils"/>
    </source>
</evidence>
<protein>
    <submittedName>
        <fullName evidence="2">Uncharacterized protein</fullName>
    </submittedName>
</protein>
<gene>
    <name evidence="2" type="ORF">G6011_04772</name>
</gene>
<feature type="coiled-coil region" evidence="1">
    <location>
        <begin position="353"/>
        <end position="383"/>
    </location>
</feature>
<evidence type="ECO:0000313" key="3">
    <source>
        <dbReference type="Proteomes" id="UP001199106"/>
    </source>
</evidence>
<sequence length="386" mass="44080">MDYASDKSTVTIDESVTNWYAQTVSSNALSKIPDHFNKIPTFESLHFRHRESFDPIVITNWPQEASLTVLVTGMYDDVSSDTKPLVYAFVHGSKNHFVGHFLIKPDFSIRRISHHDMDNVEFEEPFCDLGDRTVGTKTVRNRIRAVVLFYFLAAGHVRDFGKYRDFWRDFTKSCAWIANEGSLPKVQRQDARPAARSPVVLALGATTPKKRAGNEELEMAPARIKRRDYSHAIRQSPIIISRSSSSEQAMIVTSVDARLRTSEVANDLLRAEIATQIRSLELYQARVTADHQLESKVADLVAEVSRVKNEAMYSQNAYRGIQAQYDDLRVQHINALNDTKGLHERLRQDRSRLIQADKRSKVLETEVERLKRKMNEAREALDDSSL</sequence>
<keyword evidence="3" id="KW-1185">Reference proteome</keyword>
<dbReference type="EMBL" id="JAANER010000002">
    <property type="protein sequence ID" value="KAG9194737.1"/>
    <property type="molecule type" value="Genomic_DNA"/>
</dbReference>
<name>A0AAD4NU77_9PLEO</name>